<dbReference type="PROSITE" id="PS00373">
    <property type="entry name" value="GART"/>
    <property type="match status" value="1"/>
</dbReference>
<dbReference type="PANTHER" id="PTHR43369">
    <property type="entry name" value="PHOSPHORIBOSYLGLYCINAMIDE FORMYLTRANSFERASE"/>
    <property type="match status" value="1"/>
</dbReference>
<gene>
    <name evidence="6 8" type="primary">purN</name>
    <name evidence="8" type="ORF">PEDI_21840</name>
</gene>
<evidence type="ECO:0000313" key="9">
    <source>
        <dbReference type="Proteomes" id="UP001310022"/>
    </source>
</evidence>
<evidence type="ECO:0000256" key="3">
    <source>
        <dbReference type="ARBA" id="ARBA00022755"/>
    </source>
</evidence>
<reference evidence="8 9" key="1">
    <citation type="submission" date="2021-12" db="EMBL/GenBank/DDBJ databases">
        <title>Genome sequencing of bacteria with rrn-lacking chromosome and rrn-plasmid.</title>
        <authorList>
            <person name="Anda M."/>
            <person name="Iwasaki W."/>
        </authorList>
    </citation>
    <scope>NUCLEOTIDE SEQUENCE [LARGE SCALE GENOMIC DNA]</scope>
    <source>
        <strain evidence="8 9">NBRC 15940</strain>
    </source>
</reference>
<dbReference type="GO" id="GO:0004644">
    <property type="term" value="F:phosphoribosylglycinamide formyltransferase activity"/>
    <property type="evidence" value="ECO:0007669"/>
    <property type="project" value="UniProtKB-UniRule"/>
</dbReference>
<protein>
    <recommendedName>
        <fullName evidence="6">Phosphoribosylglycinamide formyltransferase</fullName>
        <ecNumber evidence="6">2.1.2.2</ecNumber>
    </recommendedName>
    <alternativeName>
        <fullName evidence="6">5'-phosphoribosylglycinamide transformylase</fullName>
    </alternativeName>
    <alternativeName>
        <fullName evidence="6">GAR transformylase</fullName>
        <shortName evidence="6">GART</shortName>
    </alternativeName>
</protein>
<dbReference type="GO" id="GO:0006189">
    <property type="term" value="P:'de novo' IMP biosynthetic process"/>
    <property type="evidence" value="ECO:0007669"/>
    <property type="project" value="UniProtKB-UniRule"/>
</dbReference>
<dbReference type="InterPro" id="IPR002376">
    <property type="entry name" value="Formyl_transf_N"/>
</dbReference>
<dbReference type="HAMAP" id="MF_01930">
    <property type="entry name" value="PurN"/>
    <property type="match status" value="1"/>
</dbReference>
<evidence type="ECO:0000259" key="7">
    <source>
        <dbReference type="Pfam" id="PF00551"/>
    </source>
</evidence>
<dbReference type="AlphaFoldDB" id="A0AAN5AK94"/>
<dbReference type="InterPro" id="IPR004607">
    <property type="entry name" value="GART"/>
</dbReference>
<keyword evidence="2 6" id="KW-0808">Transferase</keyword>
<feature type="binding site" evidence="6">
    <location>
        <position position="58"/>
    </location>
    <ligand>
        <name>(6R)-10-formyltetrahydrofolate</name>
        <dbReference type="ChEBI" id="CHEBI:195366"/>
    </ligand>
</feature>
<dbReference type="SUPFAM" id="SSF53328">
    <property type="entry name" value="Formyltransferase"/>
    <property type="match status" value="1"/>
</dbReference>
<accession>A0AAN5AK94</accession>
<dbReference type="RefSeq" id="WP_053405641.1">
    <property type="nucleotide sequence ID" value="NZ_BQKE01000001.1"/>
</dbReference>
<proteinExistence type="inferred from homology"/>
<name>A0AAN5AK94_9BACT</name>
<dbReference type="GO" id="GO:0005829">
    <property type="term" value="C:cytosol"/>
    <property type="evidence" value="ECO:0007669"/>
    <property type="project" value="TreeGrafter"/>
</dbReference>
<sequence>MKKIAIFASGSGSNAQKIVEHFQSHSEIEVSLLLCNKPEAYCLTRAKNLNIPSHVFTRPEFKSGEVLKVLQDNEIDFIVLAGFLWLVPENLVEAFPDRIINIHPALLPKFGGKGMYGMNVHQAVVEAGECESGITIHYVNAQYDEGQVIFQATTKVSPEDSAEDVAQKIHALEYKHFPAVIQQVVEKI</sequence>
<comment type="similarity">
    <text evidence="4 6">Belongs to the GART family.</text>
</comment>
<dbReference type="InterPro" id="IPR001555">
    <property type="entry name" value="GART_AS"/>
</dbReference>
<dbReference type="InterPro" id="IPR036477">
    <property type="entry name" value="Formyl_transf_N_sf"/>
</dbReference>
<comment type="caution">
    <text evidence="6">Lacks conserved residue(s) required for the propagation of feature annotation.</text>
</comment>
<feature type="domain" description="Formyl transferase N-terminal" evidence="7">
    <location>
        <begin position="2"/>
        <end position="181"/>
    </location>
</feature>
<feature type="site" description="Raises pKa of active site His" evidence="6">
    <location>
        <position position="144"/>
    </location>
</feature>
<feature type="binding site" evidence="6">
    <location>
        <position position="101"/>
    </location>
    <ligand>
        <name>(6R)-10-formyltetrahydrofolate</name>
        <dbReference type="ChEBI" id="CHEBI:195366"/>
    </ligand>
</feature>
<evidence type="ECO:0000313" key="8">
    <source>
        <dbReference type="EMBL" id="GJM61632.1"/>
    </source>
</evidence>
<evidence type="ECO:0000256" key="2">
    <source>
        <dbReference type="ARBA" id="ARBA00022679"/>
    </source>
</evidence>
<keyword evidence="3 6" id="KW-0658">Purine biosynthesis</keyword>
<feature type="binding site" evidence="6">
    <location>
        <begin position="12"/>
        <end position="14"/>
    </location>
    <ligand>
        <name>N(1)-(5-phospho-beta-D-ribosyl)glycinamide</name>
        <dbReference type="ChEBI" id="CHEBI:143788"/>
    </ligand>
</feature>
<keyword evidence="9" id="KW-1185">Reference proteome</keyword>
<evidence type="ECO:0000256" key="6">
    <source>
        <dbReference type="HAMAP-Rule" id="MF_01930"/>
    </source>
</evidence>
<dbReference type="Pfam" id="PF00551">
    <property type="entry name" value="Formyl_trans_N"/>
    <property type="match status" value="1"/>
</dbReference>
<dbReference type="PANTHER" id="PTHR43369:SF2">
    <property type="entry name" value="PHOSPHORIBOSYLGLYCINAMIDE FORMYLTRANSFERASE"/>
    <property type="match status" value="1"/>
</dbReference>
<dbReference type="NCBIfam" id="TIGR00639">
    <property type="entry name" value="PurN"/>
    <property type="match status" value="1"/>
</dbReference>
<dbReference type="CDD" id="cd08645">
    <property type="entry name" value="FMT_core_GART"/>
    <property type="match status" value="1"/>
</dbReference>
<dbReference type="EC" id="2.1.2.2" evidence="6"/>
<evidence type="ECO:0000256" key="1">
    <source>
        <dbReference type="ARBA" id="ARBA00005054"/>
    </source>
</evidence>
<comment type="function">
    <text evidence="6">Catalyzes the transfer of a formyl group from 10-formyltetrahydrofolate to 5-phospho-ribosyl-glycinamide (GAR), producing 5-phospho-ribosyl-N-formylglycinamide (FGAR) and tetrahydrofolate.</text>
</comment>
<feature type="active site" description="Proton donor" evidence="6">
    <location>
        <position position="103"/>
    </location>
</feature>
<dbReference type="EMBL" id="BQKE01000001">
    <property type="protein sequence ID" value="GJM61632.1"/>
    <property type="molecule type" value="Genomic_DNA"/>
</dbReference>
<comment type="catalytic activity">
    <reaction evidence="5 6">
        <text>N(1)-(5-phospho-beta-D-ribosyl)glycinamide + (6R)-10-formyltetrahydrofolate = N(2)-formyl-N(1)-(5-phospho-beta-D-ribosyl)glycinamide + (6S)-5,6,7,8-tetrahydrofolate + H(+)</text>
        <dbReference type="Rhea" id="RHEA:15053"/>
        <dbReference type="ChEBI" id="CHEBI:15378"/>
        <dbReference type="ChEBI" id="CHEBI:57453"/>
        <dbReference type="ChEBI" id="CHEBI:143788"/>
        <dbReference type="ChEBI" id="CHEBI:147286"/>
        <dbReference type="ChEBI" id="CHEBI:195366"/>
        <dbReference type="EC" id="2.1.2.2"/>
    </reaction>
</comment>
<organism evidence="8 9">
    <name type="scientific">Persicobacter diffluens</name>
    <dbReference type="NCBI Taxonomy" id="981"/>
    <lineage>
        <taxon>Bacteria</taxon>
        <taxon>Pseudomonadati</taxon>
        <taxon>Bacteroidota</taxon>
        <taxon>Cytophagia</taxon>
        <taxon>Cytophagales</taxon>
        <taxon>Persicobacteraceae</taxon>
        <taxon>Persicobacter</taxon>
    </lineage>
</organism>
<evidence type="ECO:0000256" key="4">
    <source>
        <dbReference type="ARBA" id="ARBA00038440"/>
    </source>
</evidence>
<comment type="pathway">
    <text evidence="1 6">Purine metabolism; IMP biosynthesis via de novo pathway; N(2)-formyl-N(1)-(5-phospho-D-ribosyl)glycinamide from N(1)-(5-phospho-D-ribosyl)glycinamide (10-formyl THF route): step 1/1.</text>
</comment>
<evidence type="ECO:0000256" key="5">
    <source>
        <dbReference type="ARBA" id="ARBA00047664"/>
    </source>
</evidence>
<comment type="caution">
    <text evidence="8">The sequence shown here is derived from an EMBL/GenBank/DDBJ whole genome shotgun (WGS) entry which is preliminary data.</text>
</comment>
<dbReference type="Gene3D" id="3.40.50.170">
    <property type="entry name" value="Formyl transferase, N-terminal domain"/>
    <property type="match status" value="1"/>
</dbReference>
<dbReference type="Proteomes" id="UP001310022">
    <property type="component" value="Unassembled WGS sequence"/>
</dbReference>